<sequence>MGQKQQLRGFELLKAVHLEIERVLMTPTSKLKRPQLLKYYKDQVEKLCSGAKGAKV</sequence>
<proteinExistence type="predicted"/>
<dbReference type="AlphaFoldDB" id="A0A2P6PNI8"/>
<dbReference type="GO" id="GO:0004467">
    <property type="term" value="F:long-chain fatty acid-CoA ligase activity"/>
    <property type="evidence" value="ECO:0007669"/>
    <property type="project" value="UniProtKB-EC"/>
</dbReference>
<evidence type="ECO:0000313" key="1">
    <source>
        <dbReference type="EMBL" id="PRQ23487.1"/>
    </source>
</evidence>
<name>A0A2P6PNI8_ROSCH</name>
<dbReference type="Proteomes" id="UP000238479">
    <property type="component" value="Chromosome 6"/>
</dbReference>
<comment type="caution">
    <text evidence="1">The sequence shown here is derived from an EMBL/GenBank/DDBJ whole genome shotgun (WGS) entry which is preliminary data.</text>
</comment>
<organism evidence="1 2">
    <name type="scientific">Rosa chinensis</name>
    <name type="common">China rose</name>
    <dbReference type="NCBI Taxonomy" id="74649"/>
    <lineage>
        <taxon>Eukaryota</taxon>
        <taxon>Viridiplantae</taxon>
        <taxon>Streptophyta</taxon>
        <taxon>Embryophyta</taxon>
        <taxon>Tracheophyta</taxon>
        <taxon>Spermatophyta</taxon>
        <taxon>Magnoliopsida</taxon>
        <taxon>eudicotyledons</taxon>
        <taxon>Gunneridae</taxon>
        <taxon>Pentapetalae</taxon>
        <taxon>rosids</taxon>
        <taxon>fabids</taxon>
        <taxon>Rosales</taxon>
        <taxon>Rosaceae</taxon>
        <taxon>Rosoideae</taxon>
        <taxon>Rosoideae incertae sedis</taxon>
        <taxon>Rosa</taxon>
    </lineage>
</organism>
<dbReference type="EC" id="6.2.1.3" evidence="1"/>
<keyword evidence="1" id="KW-0436">Ligase</keyword>
<gene>
    <name evidence="1" type="ORF">RchiOBHm_Chr6g0261911</name>
</gene>
<protein>
    <submittedName>
        <fullName evidence="1">Putative long-chain-fatty-acid--CoA ligase</fullName>
        <ecNumber evidence="1">6.2.1.3</ecNumber>
    </submittedName>
</protein>
<accession>A0A2P6PNI8</accession>
<dbReference type="EMBL" id="PDCK01000044">
    <property type="protein sequence ID" value="PRQ23487.1"/>
    <property type="molecule type" value="Genomic_DNA"/>
</dbReference>
<keyword evidence="2" id="KW-1185">Reference proteome</keyword>
<reference evidence="1 2" key="1">
    <citation type="journal article" date="2018" name="Nat. Genet.">
        <title>The Rosa genome provides new insights in the design of modern roses.</title>
        <authorList>
            <person name="Bendahmane M."/>
        </authorList>
    </citation>
    <scope>NUCLEOTIDE SEQUENCE [LARGE SCALE GENOMIC DNA]</scope>
    <source>
        <strain evidence="2">cv. Old Blush</strain>
    </source>
</reference>
<evidence type="ECO:0000313" key="2">
    <source>
        <dbReference type="Proteomes" id="UP000238479"/>
    </source>
</evidence>
<dbReference type="STRING" id="74649.A0A2P6PNI8"/>
<dbReference type="Gramene" id="PRQ23487">
    <property type="protein sequence ID" value="PRQ23487"/>
    <property type="gene ID" value="RchiOBHm_Chr6g0261911"/>
</dbReference>